<dbReference type="InterPro" id="IPR036390">
    <property type="entry name" value="WH_DNA-bd_sf"/>
</dbReference>
<gene>
    <name evidence="1" type="ORF">PM10SUCC1_08420</name>
</gene>
<dbReference type="InterPro" id="IPR018490">
    <property type="entry name" value="cNMP-bd_dom_sf"/>
</dbReference>
<evidence type="ECO:0000313" key="1">
    <source>
        <dbReference type="EMBL" id="GLI55328.1"/>
    </source>
</evidence>
<dbReference type="AlphaFoldDB" id="A0A9W6GHH5"/>
<sequence length="217" mass="24920">MTIEKLSKLLPELSSKDLNIIFSKSLNELFVLRQLSEDEIFTPKNDCLYIVKSGKVISTVFIEERLEFNMEFKEGECLGHVDLFLDEAMDLILKGMPTATLLELPIMKLINNTDIQFLLNLYNIMIKNLLLNTLKLIKTHAAKLSLSNEQYLVDFLISSGGTFTYTSTSELAQLLNMDIRTMQRALKRLIENKTLEKSRKILKIIHMDSAREILETS</sequence>
<name>A0A9W6GHH5_9FUSO</name>
<dbReference type="Gene3D" id="2.60.120.10">
    <property type="entry name" value="Jelly Rolls"/>
    <property type="match status" value="1"/>
</dbReference>
<proteinExistence type="predicted"/>
<dbReference type="RefSeq" id="WP_281833704.1">
    <property type="nucleotide sequence ID" value="NZ_BSDY01000003.1"/>
</dbReference>
<dbReference type="EMBL" id="BSDY01000003">
    <property type="protein sequence ID" value="GLI55328.1"/>
    <property type="molecule type" value="Genomic_DNA"/>
</dbReference>
<keyword evidence="2" id="KW-1185">Reference proteome</keyword>
<accession>A0A9W6GHH5</accession>
<dbReference type="Proteomes" id="UP001144471">
    <property type="component" value="Unassembled WGS sequence"/>
</dbReference>
<dbReference type="SUPFAM" id="SSF51206">
    <property type="entry name" value="cAMP-binding domain-like"/>
    <property type="match status" value="1"/>
</dbReference>
<comment type="caution">
    <text evidence="1">The sequence shown here is derived from an EMBL/GenBank/DDBJ whole genome shotgun (WGS) entry which is preliminary data.</text>
</comment>
<evidence type="ECO:0000313" key="2">
    <source>
        <dbReference type="Proteomes" id="UP001144471"/>
    </source>
</evidence>
<dbReference type="InterPro" id="IPR014710">
    <property type="entry name" value="RmlC-like_jellyroll"/>
</dbReference>
<organism evidence="1 2">
    <name type="scientific">Propionigenium maris DSM 9537</name>
    <dbReference type="NCBI Taxonomy" id="1123000"/>
    <lineage>
        <taxon>Bacteria</taxon>
        <taxon>Fusobacteriati</taxon>
        <taxon>Fusobacteriota</taxon>
        <taxon>Fusobacteriia</taxon>
        <taxon>Fusobacteriales</taxon>
        <taxon>Fusobacteriaceae</taxon>
        <taxon>Propionigenium</taxon>
    </lineage>
</organism>
<reference evidence="1" key="1">
    <citation type="submission" date="2022-12" db="EMBL/GenBank/DDBJ databases">
        <title>Reference genome sequencing for broad-spectrum identification of bacterial and archaeal isolates by mass spectrometry.</title>
        <authorList>
            <person name="Sekiguchi Y."/>
            <person name="Tourlousse D.M."/>
        </authorList>
    </citation>
    <scope>NUCLEOTIDE SEQUENCE</scope>
    <source>
        <strain evidence="1">10succ1</strain>
    </source>
</reference>
<dbReference type="SUPFAM" id="SSF46785">
    <property type="entry name" value="Winged helix' DNA-binding domain"/>
    <property type="match status" value="1"/>
</dbReference>
<protein>
    <submittedName>
        <fullName evidence="1">Uncharacterized protein</fullName>
    </submittedName>
</protein>